<dbReference type="Proteomes" id="UP001152798">
    <property type="component" value="Chromosome 6"/>
</dbReference>
<dbReference type="PROSITE" id="PS00031">
    <property type="entry name" value="NUCLEAR_REC_DBD_1"/>
    <property type="match status" value="1"/>
</dbReference>
<dbReference type="SUPFAM" id="SSF57716">
    <property type="entry name" value="Glucocorticoid receptor-like (DNA-binding domain)"/>
    <property type="match status" value="1"/>
</dbReference>
<evidence type="ECO:0000256" key="8">
    <source>
        <dbReference type="ARBA" id="ARBA00023170"/>
    </source>
</evidence>
<dbReference type="GO" id="GO:0045944">
    <property type="term" value="P:positive regulation of transcription by RNA polymerase II"/>
    <property type="evidence" value="ECO:0007669"/>
    <property type="project" value="TreeGrafter"/>
</dbReference>
<dbReference type="GO" id="GO:0005634">
    <property type="term" value="C:nucleus"/>
    <property type="evidence" value="ECO:0007669"/>
    <property type="project" value="UniProtKB-SubCell"/>
</dbReference>
<keyword evidence="6" id="KW-0238">DNA-binding</keyword>
<accession>A0A9P0MVS6</accession>
<feature type="coiled-coil region" evidence="10">
    <location>
        <begin position="345"/>
        <end position="372"/>
    </location>
</feature>
<dbReference type="PROSITE" id="PS51843">
    <property type="entry name" value="NR_LBD"/>
    <property type="match status" value="1"/>
</dbReference>
<evidence type="ECO:0000256" key="7">
    <source>
        <dbReference type="ARBA" id="ARBA00023163"/>
    </source>
</evidence>
<dbReference type="PANTHER" id="PTHR24082">
    <property type="entry name" value="NUCLEAR HORMONE RECEPTOR"/>
    <property type="match status" value="1"/>
</dbReference>
<dbReference type="PANTHER" id="PTHR24082:SF283">
    <property type="entry name" value="NUCLEAR HORMONE RECEPTOR HR96"/>
    <property type="match status" value="1"/>
</dbReference>
<sequence length="394" mass="45482">MKMNAEEIESKRDSKICSVCGDQALGYNFNAITCESCKAFFRRNALKEKELRCPFKESCQITSVTRRFCQRCRLDKCFFVGMKRELIMSEEDKEKKRRKKLSRFPQQEQQVSSTVTKGTVDICVQTDFPPCSCSCVLSSPSPSNVQNDEVRCTPLSSDDKILLNDLVAATKALEAPVDQEINNLYGDEFKSCGSESLIDVINLTSIAIRRLIKMCKRLWGFRALPQCDQLSLLKQGCTQMMLLRSVVSFDPDKNTWKIPHSVEELSRIKVEVLKEARGNLYEAHEAWLRGFDPRAARDLRVICLLTAVALFDPTRTHLTCRELISATQERYYEVLRRYLESLYRLSEAHEIYANLIEKVRELRRLNEEHVRVFLNVDPSHVEPLLIEIFDLKKT</sequence>
<dbReference type="SUPFAM" id="SSF48508">
    <property type="entry name" value="Nuclear receptor ligand-binding domain"/>
    <property type="match status" value="1"/>
</dbReference>
<name>A0A9P0MVS6_NEZVI</name>
<keyword evidence="2" id="KW-0479">Metal-binding</keyword>
<dbReference type="SMART" id="SM00399">
    <property type="entry name" value="ZnF_C4"/>
    <property type="match status" value="1"/>
</dbReference>
<evidence type="ECO:0000256" key="9">
    <source>
        <dbReference type="ARBA" id="ARBA00023242"/>
    </source>
</evidence>
<dbReference type="GO" id="GO:0006950">
    <property type="term" value="P:response to stress"/>
    <property type="evidence" value="ECO:0007669"/>
    <property type="project" value="UniProtKB-ARBA"/>
</dbReference>
<dbReference type="AlphaFoldDB" id="A0A9P0MVS6"/>
<dbReference type="Gene3D" id="3.30.50.10">
    <property type="entry name" value="Erythroid Transcription Factor GATA-1, subunit A"/>
    <property type="match status" value="1"/>
</dbReference>
<evidence type="ECO:0000256" key="3">
    <source>
        <dbReference type="ARBA" id="ARBA00022771"/>
    </source>
</evidence>
<protein>
    <recommendedName>
        <fullName evidence="15">Nuclear hormone receptor HR96</fullName>
    </recommendedName>
</protein>
<evidence type="ECO:0008006" key="15">
    <source>
        <dbReference type="Google" id="ProtNLM"/>
    </source>
</evidence>
<dbReference type="Gene3D" id="1.10.565.10">
    <property type="entry name" value="Retinoid X Receptor"/>
    <property type="match status" value="1"/>
</dbReference>
<feature type="domain" description="Nuclear receptor" evidence="11">
    <location>
        <begin position="14"/>
        <end position="89"/>
    </location>
</feature>
<evidence type="ECO:0000313" key="13">
    <source>
        <dbReference type="EMBL" id="CAH1404322.1"/>
    </source>
</evidence>
<reference evidence="13" key="1">
    <citation type="submission" date="2022-01" db="EMBL/GenBank/DDBJ databases">
        <authorList>
            <person name="King R."/>
        </authorList>
    </citation>
    <scope>NUCLEOTIDE SEQUENCE</scope>
</reference>
<evidence type="ECO:0000256" key="4">
    <source>
        <dbReference type="ARBA" id="ARBA00022833"/>
    </source>
</evidence>
<evidence type="ECO:0000259" key="12">
    <source>
        <dbReference type="PROSITE" id="PS51843"/>
    </source>
</evidence>
<dbReference type="GO" id="GO:0000978">
    <property type="term" value="F:RNA polymerase II cis-regulatory region sequence-specific DNA binding"/>
    <property type="evidence" value="ECO:0007669"/>
    <property type="project" value="TreeGrafter"/>
</dbReference>
<dbReference type="GO" id="GO:0004879">
    <property type="term" value="F:nuclear receptor activity"/>
    <property type="evidence" value="ECO:0007669"/>
    <property type="project" value="TreeGrafter"/>
</dbReference>
<keyword evidence="4" id="KW-0862">Zinc</keyword>
<feature type="domain" description="NR LBD" evidence="12">
    <location>
        <begin position="164"/>
        <end position="394"/>
    </location>
</feature>
<keyword evidence="9" id="KW-0539">Nucleus</keyword>
<dbReference type="FunFam" id="3.30.50.10:FF:000042">
    <property type="entry name" value="Nuclear hormone receptor HR96"/>
    <property type="match status" value="1"/>
</dbReference>
<dbReference type="GO" id="GO:0008270">
    <property type="term" value="F:zinc ion binding"/>
    <property type="evidence" value="ECO:0007669"/>
    <property type="project" value="UniProtKB-KW"/>
</dbReference>
<dbReference type="InterPro" id="IPR001628">
    <property type="entry name" value="Znf_hrmn_rcpt"/>
</dbReference>
<evidence type="ECO:0000256" key="5">
    <source>
        <dbReference type="ARBA" id="ARBA00023015"/>
    </source>
</evidence>
<keyword evidence="14" id="KW-1185">Reference proteome</keyword>
<dbReference type="OrthoDB" id="6352325at2759"/>
<comment type="subcellular location">
    <subcellularLocation>
        <location evidence="1">Nucleus</location>
    </subcellularLocation>
</comment>
<dbReference type="InterPro" id="IPR050234">
    <property type="entry name" value="Nuclear_hormone_rcpt_NR1"/>
</dbReference>
<keyword evidence="3" id="KW-0863">Zinc-finger</keyword>
<dbReference type="InterPro" id="IPR013088">
    <property type="entry name" value="Znf_NHR/GATA"/>
</dbReference>
<evidence type="ECO:0000256" key="1">
    <source>
        <dbReference type="ARBA" id="ARBA00004123"/>
    </source>
</evidence>
<organism evidence="13 14">
    <name type="scientific">Nezara viridula</name>
    <name type="common">Southern green stink bug</name>
    <name type="synonym">Cimex viridulus</name>
    <dbReference type="NCBI Taxonomy" id="85310"/>
    <lineage>
        <taxon>Eukaryota</taxon>
        <taxon>Metazoa</taxon>
        <taxon>Ecdysozoa</taxon>
        <taxon>Arthropoda</taxon>
        <taxon>Hexapoda</taxon>
        <taxon>Insecta</taxon>
        <taxon>Pterygota</taxon>
        <taxon>Neoptera</taxon>
        <taxon>Paraneoptera</taxon>
        <taxon>Hemiptera</taxon>
        <taxon>Heteroptera</taxon>
        <taxon>Panheteroptera</taxon>
        <taxon>Pentatomomorpha</taxon>
        <taxon>Pentatomoidea</taxon>
        <taxon>Pentatomidae</taxon>
        <taxon>Pentatominae</taxon>
        <taxon>Nezara</taxon>
    </lineage>
</organism>
<dbReference type="PRINTS" id="PR00047">
    <property type="entry name" value="STROIDFINGER"/>
</dbReference>
<dbReference type="SMART" id="SM00430">
    <property type="entry name" value="HOLI"/>
    <property type="match status" value="1"/>
</dbReference>
<proteinExistence type="predicted"/>
<gene>
    <name evidence="13" type="ORF">NEZAVI_LOCUS12754</name>
</gene>
<dbReference type="InterPro" id="IPR000536">
    <property type="entry name" value="Nucl_hrmn_rcpt_lig-bd"/>
</dbReference>
<evidence type="ECO:0000256" key="6">
    <source>
        <dbReference type="ARBA" id="ARBA00023125"/>
    </source>
</evidence>
<evidence type="ECO:0000259" key="11">
    <source>
        <dbReference type="PROSITE" id="PS51030"/>
    </source>
</evidence>
<evidence type="ECO:0000313" key="14">
    <source>
        <dbReference type="Proteomes" id="UP001152798"/>
    </source>
</evidence>
<dbReference type="EMBL" id="OV725082">
    <property type="protein sequence ID" value="CAH1404322.1"/>
    <property type="molecule type" value="Genomic_DNA"/>
</dbReference>
<dbReference type="PROSITE" id="PS51030">
    <property type="entry name" value="NUCLEAR_REC_DBD_2"/>
    <property type="match status" value="1"/>
</dbReference>
<dbReference type="InterPro" id="IPR001723">
    <property type="entry name" value="Nuclear_hrmn_rcpt"/>
</dbReference>
<dbReference type="InterPro" id="IPR035500">
    <property type="entry name" value="NHR-like_dom_sf"/>
</dbReference>
<dbReference type="PRINTS" id="PR00398">
    <property type="entry name" value="STRDHORMONER"/>
</dbReference>
<dbReference type="GO" id="GO:0030154">
    <property type="term" value="P:cell differentiation"/>
    <property type="evidence" value="ECO:0007669"/>
    <property type="project" value="TreeGrafter"/>
</dbReference>
<keyword evidence="5" id="KW-0805">Transcription regulation</keyword>
<evidence type="ECO:0000256" key="10">
    <source>
        <dbReference type="SAM" id="Coils"/>
    </source>
</evidence>
<evidence type="ECO:0000256" key="2">
    <source>
        <dbReference type="ARBA" id="ARBA00022723"/>
    </source>
</evidence>
<keyword evidence="10" id="KW-0175">Coiled coil</keyword>
<keyword evidence="8" id="KW-0675">Receptor</keyword>
<dbReference type="Pfam" id="PF00105">
    <property type="entry name" value="zf-C4"/>
    <property type="match status" value="1"/>
</dbReference>
<keyword evidence="7" id="KW-0804">Transcription</keyword>
<dbReference type="GO" id="GO:0000122">
    <property type="term" value="P:negative regulation of transcription by RNA polymerase II"/>
    <property type="evidence" value="ECO:0007669"/>
    <property type="project" value="TreeGrafter"/>
</dbReference>